<keyword evidence="1" id="KW-1133">Transmembrane helix</keyword>
<gene>
    <name evidence="2" type="primary">Necator_chrIV.g16763</name>
    <name evidence="2" type="ORF">RB195_003466</name>
</gene>
<feature type="transmembrane region" description="Helical" evidence="1">
    <location>
        <begin position="97"/>
        <end position="120"/>
    </location>
</feature>
<proteinExistence type="predicted"/>
<comment type="caution">
    <text evidence="2">The sequence shown here is derived from an EMBL/GenBank/DDBJ whole genome shotgun (WGS) entry which is preliminary data.</text>
</comment>
<evidence type="ECO:0000313" key="3">
    <source>
        <dbReference type="Proteomes" id="UP001303046"/>
    </source>
</evidence>
<sequence length="155" mass="17441">MSTEERQYPAVGVLPLAVAIDRILAIMIPTKYMRFNFRYTIIVAAGEPHIEKAQINGVQIGSLRRSTITVGLSTVNAVIFLLIPDIIKYLAIYNDSLTHIIILYSLSMTNVDLNALIFGFRHREIATSMRRFFCTIVITSTATKKRIIPRRVAAT</sequence>
<organism evidence="2 3">
    <name type="scientific">Necator americanus</name>
    <name type="common">Human hookworm</name>
    <dbReference type="NCBI Taxonomy" id="51031"/>
    <lineage>
        <taxon>Eukaryota</taxon>
        <taxon>Metazoa</taxon>
        <taxon>Ecdysozoa</taxon>
        <taxon>Nematoda</taxon>
        <taxon>Chromadorea</taxon>
        <taxon>Rhabditida</taxon>
        <taxon>Rhabditina</taxon>
        <taxon>Rhabditomorpha</taxon>
        <taxon>Strongyloidea</taxon>
        <taxon>Ancylostomatidae</taxon>
        <taxon>Bunostominae</taxon>
        <taxon>Necator</taxon>
    </lineage>
</organism>
<evidence type="ECO:0000313" key="2">
    <source>
        <dbReference type="EMBL" id="KAK6752057.1"/>
    </source>
</evidence>
<reference evidence="2 3" key="1">
    <citation type="submission" date="2023-08" db="EMBL/GenBank/DDBJ databases">
        <title>A Necator americanus chromosomal reference genome.</title>
        <authorList>
            <person name="Ilik V."/>
            <person name="Petrzelkova K.J."/>
            <person name="Pardy F."/>
            <person name="Fuh T."/>
            <person name="Niatou-Singa F.S."/>
            <person name="Gouil Q."/>
            <person name="Baker L."/>
            <person name="Ritchie M.E."/>
            <person name="Jex A.R."/>
            <person name="Gazzola D."/>
            <person name="Li H."/>
            <person name="Toshio Fujiwara R."/>
            <person name="Zhan B."/>
            <person name="Aroian R.V."/>
            <person name="Pafco B."/>
            <person name="Schwarz E.M."/>
        </authorList>
    </citation>
    <scope>NUCLEOTIDE SEQUENCE [LARGE SCALE GENOMIC DNA]</scope>
    <source>
        <strain evidence="2 3">Aroian</strain>
        <tissue evidence="2">Whole animal</tissue>
    </source>
</reference>
<dbReference type="EMBL" id="JAVFWL010000004">
    <property type="protein sequence ID" value="KAK6752057.1"/>
    <property type="molecule type" value="Genomic_DNA"/>
</dbReference>
<feature type="transmembrane region" description="Helical" evidence="1">
    <location>
        <begin position="6"/>
        <end position="28"/>
    </location>
</feature>
<dbReference type="Proteomes" id="UP001303046">
    <property type="component" value="Unassembled WGS sequence"/>
</dbReference>
<name>A0ABR1DNP0_NECAM</name>
<protein>
    <recommendedName>
        <fullName evidence="4">G-protein coupled receptors family 1 profile domain-containing protein</fullName>
    </recommendedName>
</protein>
<keyword evidence="1" id="KW-0472">Membrane</keyword>
<feature type="transmembrane region" description="Helical" evidence="1">
    <location>
        <begin position="68"/>
        <end position="91"/>
    </location>
</feature>
<evidence type="ECO:0000256" key="1">
    <source>
        <dbReference type="SAM" id="Phobius"/>
    </source>
</evidence>
<keyword evidence="3" id="KW-1185">Reference proteome</keyword>
<evidence type="ECO:0008006" key="4">
    <source>
        <dbReference type="Google" id="ProtNLM"/>
    </source>
</evidence>
<keyword evidence="1" id="KW-0812">Transmembrane</keyword>
<accession>A0ABR1DNP0</accession>